<dbReference type="eggNOG" id="ENOG5030V3J">
    <property type="taxonomic scope" value="Bacteria"/>
</dbReference>
<dbReference type="HOGENOM" id="CLU_336137_0_0_12"/>
<organism evidence="1 2">
    <name type="scientific">Treponema denticola (strain ATCC 35405 / DSM 14222 / CIP 103919 / JCM 8153 / KCTC 15104)</name>
    <dbReference type="NCBI Taxonomy" id="243275"/>
    <lineage>
        <taxon>Bacteria</taxon>
        <taxon>Pseudomonadati</taxon>
        <taxon>Spirochaetota</taxon>
        <taxon>Spirochaetia</taxon>
        <taxon>Spirochaetales</taxon>
        <taxon>Treponemataceae</taxon>
        <taxon>Treponema</taxon>
    </lineage>
</organism>
<proteinExistence type="predicted"/>
<dbReference type="RefSeq" id="WP_010957055.1">
    <property type="nucleotide sequence ID" value="NC_002967.9"/>
</dbReference>
<accession>Q73LQ8</accession>
<reference evidence="1 2" key="1">
    <citation type="journal article" date="2004" name="Proc. Natl. Acad. Sci. U.S.A.">
        <title>Comparison of the genome of the oral pathogen Treponema denticola with other spirochete genomes.</title>
        <authorList>
            <person name="Seshadri R."/>
            <person name="Myers G.S."/>
            <person name="Tettelin H."/>
            <person name="Eisen J.A."/>
            <person name="Heidelberg J.F."/>
            <person name="Dodson R.J."/>
            <person name="Davidsen T.M."/>
            <person name="DeBoy R.T."/>
            <person name="Fouts D.E."/>
            <person name="Haft D.H."/>
            <person name="Selengut J."/>
            <person name="Ren Q."/>
            <person name="Brinkac L.M."/>
            <person name="Madupu R."/>
            <person name="Kolonay J."/>
            <person name="Durkin S.A."/>
            <person name="Daugherty S.C."/>
            <person name="Shetty J."/>
            <person name="Shvartsbeyn A."/>
            <person name="Gebregeorgis E."/>
            <person name="Geer K."/>
            <person name="Tsegaye G."/>
            <person name="Malek J."/>
            <person name="Ayodeji B."/>
            <person name="Shatsman S."/>
            <person name="McLeod M.P."/>
            <person name="Smajs D."/>
            <person name="Howell J.K."/>
            <person name="Pal S."/>
            <person name="Amin A."/>
            <person name="Vashisth P."/>
            <person name="McNeill T.Z."/>
            <person name="Xiang Q."/>
            <person name="Sodergren E."/>
            <person name="Baca E."/>
            <person name="Weinstock G.M."/>
            <person name="Norris S.J."/>
            <person name="Fraser C.M."/>
            <person name="Paulsen I.T."/>
        </authorList>
    </citation>
    <scope>NUCLEOTIDE SEQUENCE [LARGE SCALE GENOMIC DNA]</scope>
    <source>
        <strain evidence="2">ATCC 35405 / DSM 14222 / CIP 103919 / JCM 8153 / KCTC 15104</strain>
    </source>
</reference>
<dbReference type="OrthoDB" id="9964424at2"/>
<dbReference type="STRING" id="243275.TDE_1804"/>
<dbReference type="GeneID" id="2739234"/>
<dbReference type="PATRIC" id="fig|243275.7.peg.1716"/>
<dbReference type="EMBL" id="AE017226">
    <property type="protein sequence ID" value="AAS12319.1"/>
    <property type="molecule type" value="Genomic_DNA"/>
</dbReference>
<dbReference type="AlphaFoldDB" id="Q73LQ8"/>
<dbReference type="PaxDb" id="243275-TDE_1804"/>
<name>Q73LQ8_TREDE</name>
<sequence length="848" mass="101824">MEKIIIEIVKSLYGRDKKQVLNYWEKLNSILLEEKIDEKNFMHMFHFFVLAQTIGACLGKDTIKLKEKISACIQYILPNTEYQKKLKEFLIKFSIDDECNAKKEMDAFKILAETAFCDDTEHYSFALYYLTRFIYRCNDEYCIFNLDPVLWSIISFAAWYTQSTNILEIQISDYILGFFYEFCEQETLSKRYFYTDRVVIETRLKDLQQRDPETFSAIMRNHHFNEVYDWIHLYYLFDANKRSYTLLRLFEKVFLNKSVITELSDWDNDQIDYVNNLMPEGKKIINYYSDNAYESAPQLFDQARNNIQNLEQHPGFVIMLYMLCKEFSLDQFHLVFPDRKSPEINSLEVYEWNLISEVLSIHDVNKGKDKDYDELFELYENDLRALHYEVAKDFSIIDGKQYKQYVNNNELLNMLLFFCVWENVSYCMKDNTNFNGDIKEVHKIQVLTIPFFNACSSNTWRKKETIEEIFNNIAEVFCFENPTHTFDNFKINTEKSNVSLLMLLYNLSRTEVEAQSAMKDQINYLREIQRKKLPLERYKSNLDDAKKNQEKICLIDRGFKLNNFISQIFPFCSVEFQRYFPNQDMFMLRRDYICKFICETDTVYDKDKEFVTDYRETNKIGFKTRYLYKDRNMSTHHVRHTSVDNLMKTSNWKNLLYVFCDIEKNLCDLLEEKERNYYKHPLTSPKPKRNPQTFIIYYLFQENKRIYNEFISKLYKAAGLVQIVSEFRLYEHDSDLNDFRDNSENIIKTIESTFNLTDEKAIKKANEDFARKLSYAPEKLHCSSFDSFQQRENLFEMRLERLLNIMFAANGSNENGFEHNLTMYDFFKMYHAEIAVYLIYLTGEFSKL</sequence>
<evidence type="ECO:0000313" key="1">
    <source>
        <dbReference type="EMBL" id="AAS12319.1"/>
    </source>
</evidence>
<protein>
    <submittedName>
        <fullName evidence="1">Uncharacterized protein</fullName>
    </submittedName>
</protein>
<keyword evidence="2" id="KW-1185">Reference proteome</keyword>
<evidence type="ECO:0000313" key="2">
    <source>
        <dbReference type="Proteomes" id="UP000008212"/>
    </source>
</evidence>
<dbReference type="KEGG" id="tde:TDE_1804"/>
<dbReference type="Proteomes" id="UP000008212">
    <property type="component" value="Chromosome"/>
</dbReference>
<gene>
    <name evidence="1" type="ordered locus">TDE_1804</name>
</gene>